<reference evidence="1" key="1">
    <citation type="submission" date="2023-08" db="EMBL/GenBank/DDBJ databases">
        <title>Reference Genome Resource for the Citrus Pathogen Phytophthora citrophthora.</title>
        <authorList>
            <person name="Moller H."/>
            <person name="Coetzee B."/>
            <person name="Rose L.J."/>
            <person name="Van Niekerk J.M."/>
        </authorList>
    </citation>
    <scope>NUCLEOTIDE SEQUENCE</scope>
    <source>
        <strain evidence="1">STE-U-9442</strain>
    </source>
</reference>
<dbReference type="EMBL" id="JASMQC010000022">
    <property type="protein sequence ID" value="KAK1935730.1"/>
    <property type="molecule type" value="Genomic_DNA"/>
</dbReference>
<accession>A0AAD9GCC9</accession>
<keyword evidence="2" id="KW-1185">Reference proteome</keyword>
<gene>
    <name evidence="1" type="ORF">P3T76_010425</name>
</gene>
<name>A0AAD9GCC9_9STRA</name>
<dbReference type="Proteomes" id="UP001259832">
    <property type="component" value="Unassembled WGS sequence"/>
</dbReference>
<organism evidence="1 2">
    <name type="scientific">Phytophthora citrophthora</name>
    <dbReference type="NCBI Taxonomy" id="4793"/>
    <lineage>
        <taxon>Eukaryota</taxon>
        <taxon>Sar</taxon>
        <taxon>Stramenopiles</taxon>
        <taxon>Oomycota</taxon>
        <taxon>Peronosporomycetes</taxon>
        <taxon>Peronosporales</taxon>
        <taxon>Peronosporaceae</taxon>
        <taxon>Phytophthora</taxon>
    </lineage>
</organism>
<evidence type="ECO:0000313" key="1">
    <source>
        <dbReference type="EMBL" id="KAK1935730.1"/>
    </source>
</evidence>
<evidence type="ECO:0000313" key="2">
    <source>
        <dbReference type="Proteomes" id="UP001259832"/>
    </source>
</evidence>
<proteinExistence type="predicted"/>
<protein>
    <submittedName>
        <fullName evidence="1">Uncharacterized protein</fullName>
    </submittedName>
</protein>
<sequence>MTLPETLKEIHQLCIEVDNDNNRPVYDRLEDVYQQLVAQSRPIPTALVESFSLVVLRFLDVLDQRVLGETSVVASVCASATVSGKKYSFHHEIDALLRTYDLQITASVHRWQTAWRESRQRQVNTLKSCLEESDTILNDIPNAVVMTEPW</sequence>
<comment type="caution">
    <text evidence="1">The sequence shown here is derived from an EMBL/GenBank/DDBJ whole genome shotgun (WGS) entry which is preliminary data.</text>
</comment>
<dbReference type="AlphaFoldDB" id="A0AAD9GCC9"/>